<keyword evidence="3" id="KW-0576">Peroxisome</keyword>
<dbReference type="PANTHER" id="PTHR12652">
    <property type="entry name" value="PEROXISOMAL BIOGENESIS FACTOR 11"/>
    <property type="match status" value="1"/>
</dbReference>
<keyword evidence="6" id="KW-1185">Reference proteome</keyword>
<proteinExistence type="predicted"/>
<organism evidence="5 6">
    <name type="scientific">Penicillium roqueforti (strain FM164)</name>
    <dbReference type="NCBI Taxonomy" id="1365484"/>
    <lineage>
        <taxon>Eukaryota</taxon>
        <taxon>Fungi</taxon>
        <taxon>Dikarya</taxon>
        <taxon>Ascomycota</taxon>
        <taxon>Pezizomycotina</taxon>
        <taxon>Eurotiomycetes</taxon>
        <taxon>Eurotiomycetidae</taxon>
        <taxon>Eurotiales</taxon>
        <taxon>Aspergillaceae</taxon>
        <taxon>Penicillium</taxon>
    </lineage>
</organism>
<keyword evidence="1" id="KW-0962">Peroxisome biogenesis</keyword>
<keyword evidence="2" id="KW-0472">Membrane</keyword>
<dbReference type="Proteomes" id="UP000030686">
    <property type="component" value="Unassembled WGS sequence"/>
</dbReference>
<dbReference type="OMA" id="AYHPTVA"/>
<reference evidence="5" key="1">
    <citation type="journal article" date="2014" name="Nat. Commun.">
        <title>Multiple recent horizontal transfers of a large genomic region in cheese making fungi.</title>
        <authorList>
            <person name="Cheeseman K."/>
            <person name="Ropars J."/>
            <person name="Renault P."/>
            <person name="Dupont J."/>
            <person name="Gouzy J."/>
            <person name="Branca A."/>
            <person name="Abraham A.L."/>
            <person name="Ceppi M."/>
            <person name="Conseiller E."/>
            <person name="Debuchy R."/>
            <person name="Malagnac F."/>
            <person name="Goarin A."/>
            <person name="Silar P."/>
            <person name="Lacoste S."/>
            <person name="Sallet E."/>
            <person name="Bensimon A."/>
            <person name="Giraud T."/>
            <person name="Brygoo Y."/>
        </authorList>
    </citation>
    <scope>NUCLEOTIDE SEQUENCE [LARGE SCALE GENOMIC DNA]</scope>
    <source>
        <strain evidence="5">FM164</strain>
    </source>
</reference>
<comment type="subcellular location">
    <subcellularLocation>
        <location evidence="4">Peroxisome membrane</location>
    </subcellularLocation>
</comment>
<evidence type="ECO:0000256" key="2">
    <source>
        <dbReference type="ARBA" id="ARBA00023136"/>
    </source>
</evidence>
<dbReference type="EMBL" id="HG792018">
    <property type="protein sequence ID" value="CDM35133.1"/>
    <property type="molecule type" value="Genomic_DNA"/>
</dbReference>
<evidence type="ECO:0000256" key="4">
    <source>
        <dbReference type="ARBA" id="ARBA00046271"/>
    </source>
</evidence>
<dbReference type="PANTHER" id="PTHR12652:SF50">
    <property type="entry name" value="PEROXIN 11"/>
    <property type="match status" value="1"/>
</dbReference>
<dbReference type="InterPro" id="IPR008733">
    <property type="entry name" value="PEX11"/>
</dbReference>
<sequence>MVANTLIYHPALAHWLRFVATTAGRDKLLRTIQYFSRFYAWYLYRTNKPQSAIDPYNAVKKQFGTTRKIMRLGKFLEHLKAAAVAFDNKNPVDPVLRYLAIGRQLGYASYLTLDAITVIDVVGIRKLPSVKRVQQSAYRSWGTGLAFSVVAGVYTLIRLQAKEKTIDRKEGEGVVEAKKIEKERSAARIQLISDVCDLAAPLSAVGIVNLDDGIVGIAGTVSSLIGVWSQWRKTAGPV</sequence>
<dbReference type="AlphaFoldDB" id="W6QEH1"/>
<dbReference type="OrthoDB" id="411017at2759"/>
<dbReference type="GO" id="GO:0016559">
    <property type="term" value="P:peroxisome fission"/>
    <property type="evidence" value="ECO:0007669"/>
    <property type="project" value="InterPro"/>
</dbReference>
<evidence type="ECO:0000313" key="5">
    <source>
        <dbReference type="EMBL" id="CDM35133.1"/>
    </source>
</evidence>
<evidence type="ECO:0000256" key="1">
    <source>
        <dbReference type="ARBA" id="ARBA00022593"/>
    </source>
</evidence>
<dbReference type="Pfam" id="PF05648">
    <property type="entry name" value="PEX11"/>
    <property type="match status" value="1"/>
</dbReference>
<evidence type="ECO:0000313" key="6">
    <source>
        <dbReference type="Proteomes" id="UP000030686"/>
    </source>
</evidence>
<protein>
    <submittedName>
        <fullName evidence="5">Peroxin-11</fullName>
    </submittedName>
</protein>
<gene>
    <name evidence="5" type="ORF">PROQFM164_S04g000014</name>
</gene>
<accession>W6QEH1</accession>
<dbReference type="GO" id="GO:0005778">
    <property type="term" value="C:peroxisomal membrane"/>
    <property type="evidence" value="ECO:0007669"/>
    <property type="project" value="UniProtKB-SubCell"/>
</dbReference>
<name>W6QEH1_PENRF</name>
<evidence type="ECO:0000256" key="3">
    <source>
        <dbReference type="ARBA" id="ARBA00023140"/>
    </source>
</evidence>
<dbReference type="STRING" id="1365484.W6QEH1"/>